<dbReference type="NCBIfam" id="TIGR01426">
    <property type="entry name" value="MGT"/>
    <property type="match status" value="1"/>
</dbReference>
<evidence type="ECO:0000313" key="5">
    <source>
        <dbReference type="Proteomes" id="UP001499967"/>
    </source>
</evidence>
<evidence type="ECO:0000256" key="3">
    <source>
        <dbReference type="ARBA" id="ARBA00022679"/>
    </source>
</evidence>
<dbReference type="Pfam" id="PF00201">
    <property type="entry name" value="UDPGT"/>
    <property type="match status" value="1"/>
</dbReference>
<dbReference type="InterPro" id="IPR050271">
    <property type="entry name" value="UDP-glycosyltransferase"/>
</dbReference>
<dbReference type="CDD" id="cd03784">
    <property type="entry name" value="GT1_Gtf-like"/>
    <property type="match status" value="1"/>
</dbReference>
<dbReference type="PANTHER" id="PTHR48043:SF145">
    <property type="entry name" value="FI06409P-RELATED"/>
    <property type="match status" value="1"/>
</dbReference>
<dbReference type="RefSeq" id="WP_343941130.1">
    <property type="nucleotide sequence ID" value="NZ_BAAAHP010000057.1"/>
</dbReference>
<evidence type="ECO:0000256" key="2">
    <source>
        <dbReference type="ARBA" id="ARBA00022676"/>
    </source>
</evidence>
<evidence type="ECO:0000313" key="4">
    <source>
        <dbReference type="EMBL" id="GAA0932338.1"/>
    </source>
</evidence>
<dbReference type="PANTHER" id="PTHR48043">
    <property type="entry name" value="EG:EG0003.4 PROTEIN-RELATED"/>
    <property type="match status" value="1"/>
</dbReference>
<accession>A0ABN1PSX2</accession>
<keyword evidence="5" id="KW-1185">Reference proteome</keyword>
<organism evidence="4 5">
    <name type="scientific">Pseudonocardia zijingensis</name>
    <dbReference type="NCBI Taxonomy" id="153376"/>
    <lineage>
        <taxon>Bacteria</taxon>
        <taxon>Bacillati</taxon>
        <taxon>Actinomycetota</taxon>
        <taxon>Actinomycetes</taxon>
        <taxon>Pseudonocardiales</taxon>
        <taxon>Pseudonocardiaceae</taxon>
        <taxon>Pseudonocardia</taxon>
    </lineage>
</organism>
<dbReference type="Gene3D" id="3.40.50.2000">
    <property type="entry name" value="Glycogen Phosphorylase B"/>
    <property type="match status" value="2"/>
</dbReference>
<dbReference type="SUPFAM" id="SSF53756">
    <property type="entry name" value="UDP-Glycosyltransferase/glycogen phosphorylase"/>
    <property type="match status" value="1"/>
</dbReference>
<keyword evidence="3" id="KW-0808">Transferase</keyword>
<proteinExistence type="inferred from homology"/>
<comment type="caution">
    <text evidence="4">The sequence shown here is derived from an EMBL/GenBank/DDBJ whole genome shotgun (WGS) entry which is preliminary data.</text>
</comment>
<dbReference type="Proteomes" id="UP001499967">
    <property type="component" value="Unassembled WGS sequence"/>
</dbReference>
<dbReference type="EMBL" id="BAAAHP010000057">
    <property type="protein sequence ID" value="GAA0932338.1"/>
    <property type="molecule type" value="Genomic_DNA"/>
</dbReference>
<dbReference type="InterPro" id="IPR006326">
    <property type="entry name" value="UDPGT_MGT-like"/>
</dbReference>
<comment type="similarity">
    <text evidence="1">Belongs to the UDP-glycosyltransferase family.</text>
</comment>
<sequence length="412" mass="43067">MSHVVMTGMPAAGHVNPSLPFVRELVRRGVCVTYYCADAFGDAIAQTGAEFRPYPAGSITAADIAEATSAGSPVRVVVRALAATETLVPHLQHELRSDPPDALAHDSNAIWGHVVARSMGLPTVSFMTTMLVGAGAFRSQTAREWLRFLAVAVRDVPAAVAARQRVVRTFGKELFPPRPAFPTLGDVTVFPIPRWLQAPDPRIDERCHYVGATIDPAGRDRELDAELAAHVDGPDPVVLVSLGTLHAGSDAFFRSCFDAFAGLPARVVIATGPRGDPARLGPPPANTLVRASVPQPAVLGRTAVFVTHGGMNSALEGLAAGVPLVVLPQQIEQLLIGRAVADRGAAVVLRHHLSGRPVPTAELRAAVEATLADPSRRSAAEALGATVGEGGGAGAGGDAVQRLLARRPVERG</sequence>
<dbReference type="InterPro" id="IPR002213">
    <property type="entry name" value="UDP_glucos_trans"/>
</dbReference>
<reference evidence="4 5" key="1">
    <citation type="journal article" date="2019" name="Int. J. Syst. Evol. Microbiol.">
        <title>The Global Catalogue of Microorganisms (GCM) 10K type strain sequencing project: providing services to taxonomists for standard genome sequencing and annotation.</title>
        <authorList>
            <consortium name="The Broad Institute Genomics Platform"/>
            <consortium name="The Broad Institute Genome Sequencing Center for Infectious Disease"/>
            <person name="Wu L."/>
            <person name="Ma J."/>
        </authorList>
    </citation>
    <scope>NUCLEOTIDE SEQUENCE [LARGE SCALE GENOMIC DNA]</scope>
    <source>
        <strain evidence="4 5">JCM 11117</strain>
    </source>
</reference>
<protein>
    <submittedName>
        <fullName evidence="4">Glycosyltransferase</fullName>
    </submittedName>
</protein>
<keyword evidence="2" id="KW-0328">Glycosyltransferase</keyword>
<gene>
    <name evidence="4" type="ORF">GCM10009559_21200</name>
</gene>
<evidence type="ECO:0000256" key="1">
    <source>
        <dbReference type="ARBA" id="ARBA00009995"/>
    </source>
</evidence>
<name>A0ABN1PSX2_9PSEU</name>